<keyword evidence="7" id="KW-0833">Ubl conjugation pathway</keyword>
<evidence type="ECO:0000313" key="11">
    <source>
        <dbReference type="EMBL" id="PGH11444.1"/>
    </source>
</evidence>
<gene>
    <name evidence="11" type="ORF">AJ80_07124</name>
</gene>
<keyword evidence="5" id="KW-0677">Repeat</keyword>
<dbReference type="Proteomes" id="UP000224634">
    <property type="component" value="Unassembled WGS sequence"/>
</dbReference>
<dbReference type="AlphaFoldDB" id="A0A2B7XI92"/>
<dbReference type="EMBL" id="PDNA01000132">
    <property type="protein sequence ID" value="PGH11444.1"/>
    <property type="molecule type" value="Genomic_DNA"/>
</dbReference>
<evidence type="ECO:0000256" key="7">
    <source>
        <dbReference type="ARBA" id="ARBA00022786"/>
    </source>
</evidence>
<comment type="catalytic activity">
    <reaction evidence="1">
        <text>[E2 ubiquitin-conjugating enzyme]-S-ubiquitinyl-L-cysteine + [acceptor protein]-L-lysine = [E2 ubiquitin-conjugating enzyme]-L-cysteine + [acceptor protein]-N(6)-ubiquitinyl-L-lysine.</text>
        <dbReference type="EC" id="2.3.2.31"/>
    </reaction>
</comment>
<dbReference type="Gene3D" id="3.30.40.10">
    <property type="entry name" value="Zinc/RING finger domain, C3HC4 (zinc finger)"/>
    <property type="match status" value="1"/>
</dbReference>
<dbReference type="CDD" id="cd20335">
    <property type="entry name" value="BRcat_RBR"/>
    <property type="match status" value="1"/>
</dbReference>
<keyword evidence="3" id="KW-0808">Transferase</keyword>
<dbReference type="GO" id="GO:0008270">
    <property type="term" value="F:zinc ion binding"/>
    <property type="evidence" value="ECO:0007669"/>
    <property type="project" value="UniProtKB-KW"/>
</dbReference>
<feature type="region of interest" description="Disordered" evidence="9">
    <location>
        <begin position="405"/>
        <end position="442"/>
    </location>
</feature>
<evidence type="ECO:0000313" key="12">
    <source>
        <dbReference type="Proteomes" id="UP000224634"/>
    </source>
</evidence>
<feature type="region of interest" description="Disordered" evidence="9">
    <location>
        <begin position="650"/>
        <end position="676"/>
    </location>
</feature>
<evidence type="ECO:0000256" key="1">
    <source>
        <dbReference type="ARBA" id="ARBA00001798"/>
    </source>
</evidence>
<dbReference type="Pfam" id="PF01485">
    <property type="entry name" value="IBR"/>
    <property type="match status" value="2"/>
</dbReference>
<accession>A0A2B7XI92</accession>
<dbReference type="InterPro" id="IPR044066">
    <property type="entry name" value="TRIAD_supradom"/>
</dbReference>
<dbReference type="STRING" id="1447883.A0A2B7XI92"/>
<evidence type="ECO:0000256" key="9">
    <source>
        <dbReference type="SAM" id="MobiDB-lite"/>
    </source>
</evidence>
<dbReference type="GO" id="GO:0061630">
    <property type="term" value="F:ubiquitin protein ligase activity"/>
    <property type="evidence" value="ECO:0007669"/>
    <property type="project" value="UniProtKB-EC"/>
</dbReference>
<feature type="compositionally biased region" description="Polar residues" evidence="9">
    <location>
        <begin position="96"/>
        <end position="111"/>
    </location>
</feature>
<keyword evidence="12" id="KW-1185">Reference proteome</keyword>
<feature type="domain" description="RING-type" evidence="10">
    <location>
        <begin position="175"/>
        <end position="369"/>
    </location>
</feature>
<evidence type="ECO:0000256" key="5">
    <source>
        <dbReference type="ARBA" id="ARBA00022737"/>
    </source>
</evidence>
<dbReference type="EC" id="2.3.2.31" evidence="2"/>
<dbReference type="OrthoDB" id="9977870at2759"/>
<evidence type="ECO:0000259" key="10">
    <source>
        <dbReference type="PROSITE" id="PS51873"/>
    </source>
</evidence>
<dbReference type="CDD" id="cd22584">
    <property type="entry name" value="Rcat_RBR_unk"/>
    <property type="match status" value="1"/>
</dbReference>
<proteinExistence type="predicted"/>
<evidence type="ECO:0000256" key="3">
    <source>
        <dbReference type="ARBA" id="ARBA00022679"/>
    </source>
</evidence>
<dbReference type="SMART" id="SM00647">
    <property type="entry name" value="IBR"/>
    <property type="match status" value="2"/>
</dbReference>
<keyword evidence="8" id="KW-0862">Zinc</keyword>
<keyword evidence="6" id="KW-0863">Zinc-finger</keyword>
<evidence type="ECO:0000256" key="6">
    <source>
        <dbReference type="ARBA" id="ARBA00022771"/>
    </source>
</evidence>
<name>A0A2B7XI92_POLH7</name>
<dbReference type="InterPro" id="IPR031127">
    <property type="entry name" value="E3_UB_ligase_RBR"/>
</dbReference>
<dbReference type="PANTHER" id="PTHR11685">
    <property type="entry name" value="RBR FAMILY RING FINGER AND IBR DOMAIN-CONTAINING"/>
    <property type="match status" value="1"/>
</dbReference>
<dbReference type="InterPro" id="IPR002867">
    <property type="entry name" value="IBR_dom"/>
</dbReference>
<feature type="compositionally biased region" description="Basic and acidic residues" evidence="9">
    <location>
        <begin position="405"/>
        <end position="441"/>
    </location>
</feature>
<protein>
    <recommendedName>
        <fullName evidence="2">RBR-type E3 ubiquitin transferase</fullName>
        <ecNumber evidence="2">2.3.2.31</ecNumber>
    </recommendedName>
</protein>
<feature type="compositionally biased region" description="Polar residues" evidence="9">
    <location>
        <begin position="119"/>
        <end position="147"/>
    </location>
</feature>
<reference evidence="11 12" key="1">
    <citation type="submission" date="2017-10" db="EMBL/GenBank/DDBJ databases">
        <title>Comparative genomics in systemic dimorphic fungi from Ajellomycetaceae.</title>
        <authorList>
            <person name="Munoz J.F."/>
            <person name="Mcewen J.G."/>
            <person name="Clay O.K."/>
            <person name="Cuomo C.A."/>
        </authorList>
    </citation>
    <scope>NUCLEOTIDE SEQUENCE [LARGE SCALE GENOMIC DNA]</scope>
    <source>
        <strain evidence="11 12">UAMH7299</strain>
    </source>
</reference>
<organism evidence="11 12">
    <name type="scientific">Polytolypa hystricis (strain UAMH7299)</name>
    <dbReference type="NCBI Taxonomy" id="1447883"/>
    <lineage>
        <taxon>Eukaryota</taxon>
        <taxon>Fungi</taxon>
        <taxon>Dikarya</taxon>
        <taxon>Ascomycota</taxon>
        <taxon>Pezizomycotina</taxon>
        <taxon>Eurotiomycetes</taxon>
        <taxon>Eurotiomycetidae</taxon>
        <taxon>Onygenales</taxon>
        <taxon>Onygenales incertae sedis</taxon>
        <taxon>Polytolypa</taxon>
    </lineage>
</organism>
<dbReference type="PROSITE" id="PS51873">
    <property type="entry name" value="TRIAD"/>
    <property type="match status" value="1"/>
</dbReference>
<comment type="caution">
    <text evidence="11">The sequence shown here is derived from an EMBL/GenBank/DDBJ whole genome shotgun (WGS) entry which is preliminary data.</text>
</comment>
<feature type="region of interest" description="Disordered" evidence="9">
    <location>
        <begin position="87"/>
        <end position="147"/>
    </location>
</feature>
<keyword evidence="4" id="KW-0479">Metal-binding</keyword>
<dbReference type="InterPro" id="IPR013083">
    <property type="entry name" value="Znf_RING/FYVE/PHD"/>
</dbReference>
<sequence length="713" mass="81227">MATPTSPQRPVGSVPDVDMVEELGSLSNWPALVGLKNLEDMGERPLPWTEYRCPDELRAIKRDAHPELARIMHESLAVELYNNPQVKEEPKPATAQGLSPASHSPRSSILSPNRADNDAISQRSRSSFTASDNAYSPTAGTSYATSQISTQTGSSRLSFSLFSGGLKSRIREKNSFRECASCFDQILDKHLLSLNCQHKYCLRCFSKLVETSLTAERLFPPKCCLEEIPTKLILHNVDSNLRDKYKTKALEYAIPEPSRWYCPTATCGKWISASKIKKGAKTQKCPHCRTVICGTCRGLTHANSVDCPLDYGLEATLEEAEMHGWRRCIKCRAMVELTSGCRHITCQCGAEFCYTCGARWRTCACTEEDQTRRQLDIDSRRVERDQEAAREASELQAALEEIQRMEEEEARENLRREQEKQRQEEEEERAKEEEERTKEATRLMGIADQMRALQSSLMILNKSQQSLLIARHENRAHELHSSSISLSSEFEREMSTLSATLQVNIQRRMDALAASHVAELQDLTARQEEEEDDTFLSLARHLKGKPNREERERAIVEKLKVSQEKERIELEHKHRADKQELAHTGDMERQALGYGVVSKWETTLQESRNSLLSFVRVVSAERHWFNAVVRMRMKMLRDYRVELVTGQKQERKPLPSIPMEDEKPADSASVISSDASVKTRTTKKEVIYLGKKPERNQQSKKYVKQSALMMIMG</sequence>
<feature type="compositionally biased region" description="Low complexity" evidence="9">
    <location>
        <begin position="666"/>
        <end position="676"/>
    </location>
</feature>
<dbReference type="GO" id="GO:0016567">
    <property type="term" value="P:protein ubiquitination"/>
    <property type="evidence" value="ECO:0007669"/>
    <property type="project" value="InterPro"/>
</dbReference>
<dbReference type="Gene3D" id="1.20.120.1750">
    <property type="match status" value="1"/>
</dbReference>
<evidence type="ECO:0000256" key="2">
    <source>
        <dbReference type="ARBA" id="ARBA00012251"/>
    </source>
</evidence>
<dbReference type="SUPFAM" id="SSF57850">
    <property type="entry name" value="RING/U-box"/>
    <property type="match status" value="2"/>
</dbReference>
<evidence type="ECO:0000256" key="8">
    <source>
        <dbReference type="ARBA" id="ARBA00022833"/>
    </source>
</evidence>
<evidence type="ECO:0000256" key="4">
    <source>
        <dbReference type="ARBA" id="ARBA00022723"/>
    </source>
</evidence>